<dbReference type="EC" id="2.1.1.-" evidence="6"/>
<evidence type="ECO:0000256" key="4">
    <source>
        <dbReference type="ARBA" id="ARBA00022679"/>
    </source>
</evidence>
<dbReference type="SUPFAM" id="SSF53335">
    <property type="entry name" value="S-adenosyl-L-methionine-dependent methyltransferases"/>
    <property type="match status" value="1"/>
</dbReference>
<dbReference type="RefSeq" id="WP_021584393.1">
    <property type="nucleotide sequence ID" value="NZ_AWET01000040.1"/>
</dbReference>
<dbReference type="InterPro" id="IPR029063">
    <property type="entry name" value="SAM-dependent_MTases_sf"/>
</dbReference>
<accession>U2L6E4</accession>
<comment type="caution">
    <text evidence="6">The sequence shown here is derived from an EMBL/GenBank/DDBJ whole genome shotgun (WGS) entry which is preliminary data.</text>
</comment>
<organism evidence="6 7">
    <name type="scientific">Hoylesella pleuritidis F0068</name>
    <dbReference type="NCBI Taxonomy" id="1081904"/>
    <lineage>
        <taxon>Bacteria</taxon>
        <taxon>Pseudomonadati</taxon>
        <taxon>Bacteroidota</taxon>
        <taxon>Bacteroidia</taxon>
        <taxon>Bacteroidales</taxon>
        <taxon>Prevotellaceae</taxon>
        <taxon>Hoylesella</taxon>
    </lineage>
</organism>
<dbReference type="InterPro" id="IPR050078">
    <property type="entry name" value="Ribosomal_L11_MeTrfase_PrmA"/>
</dbReference>
<reference evidence="6 7" key="1">
    <citation type="submission" date="2013-08" db="EMBL/GenBank/DDBJ databases">
        <authorList>
            <person name="Durkin A.S."/>
            <person name="Haft D.R."/>
            <person name="McCorrison J."/>
            <person name="Torralba M."/>
            <person name="Gillis M."/>
            <person name="Haft D.H."/>
            <person name="Methe B."/>
            <person name="Sutton G."/>
            <person name="Nelson K.E."/>
        </authorList>
    </citation>
    <scope>NUCLEOTIDE SEQUENCE [LARGE SCALE GENOMIC DNA]</scope>
    <source>
        <strain evidence="6 7">F0068</strain>
    </source>
</reference>
<keyword evidence="6" id="KW-0689">Ribosomal protein</keyword>
<dbReference type="InterPro" id="IPR004498">
    <property type="entry name" value="Ribosomal_PrmA_MeTrfase"/>
</dbReference>
<proteinExistence type="inferred from homology"/>
<dbReference type="GO" id="GO:0032259">
    <property type="term" value="P:methylation"/>
    <property type="evidence" value="ECO:0007669"/>
    <property type="project" value="UniProtKB-KW"/>
</dbReference>
<dbReference type="PIRSF" id="PIRSF000401">
    <property type="entry name" value="RPL11_MTase"/>
    <property type="match status" value="1"/>
</dbReference>
<keyword evidence="3 6" id="KW-0489">Methyltransferase</keyword>
<comment type="similarity">
    <text evidence="1">Belongs to the methyltransferase superfamily. PrmA family.</text>
</comment>
<evidence type="ECO:0000256" key="5">
    <source>
        <dbReference type="ARBA" id="ARBA00022691"/>
    </source>
</evidence>
<dbReference type="EMBL" id="AWET01000040">
    <property type="protein sequence ID" value="ERK00043.1"/>
    <property type="molecule type" value="Genomic_DNA"/>
</dbReference>
<evidence type="ECO:0000313" key="7">
    <source>
        <dbReference type="Proteomes" id="UP000016600"/>
    </source>
</evidence>
<dbReference type="GO" id="GO:0005840">
    <property type="term" value="C:ribosome"/>
    <property type="evidence" value="ECO:0007669"/>
    <property type="project" value="UniProtKB-KW"/>
</dbReference>
<gene>
    <name evidence="6" type="primary">prmA</name>
    <name evidence="6" type="ORF">HMPREF1218_1573</name>
</gene>
<name>U2L6E4_9BACT</name>
<dbReference type="Gene3D" id="3.40.50.150">
    <property type="entry name" value="Vaccinia Virus protein VP39"/>
    <property type="match status" value="1"/>
</dbReference>
<evidence type="ECO:0000256" key="2">
    <source>
        <dbReference type="ARBA" id="ARBA00022490"/>
    </source>
</evidence>
<dbReference type="CDD" id="cd02440">
    <property type="entry name" value="AdoMet_MTases"/>
    <property type="match status" value="1"/>
</dbReference>
<evidence type="ECO:0000256" key="1">
    <source>
        <dbReference type="ARBA" id="ARBA00009741"/>
    </source>
</evidence>
<keyword evidence="2" id="KW-0963">Cytoplasm</keyword>
<dbReference type="Proteomes" id="UP000016600">
    <property type="component" value="Unassembled WGS sequence"/>
</dbReference>
<keyword evidence="6" id="KW-0687">Ribonucleoprotein</keyword>
<dbReference type="PANTHER" id="PTHR43648">
    <property type="entry name" value="ELECTRON TRANSFER FLAVOPROTEIN BETA SUBUNIT LYSINE METHYLTRANSFERASE"/>
    <property type="match status" value="1"/>
</dbReference>
<dbReference type="AlphaFoldDB" id="U2L6E4"/>
<keyword evidence="5" id="KW-0949">S-adenosyl-L-methionine</keyword>
<dbReference type="GO" id="GO:0008276">
    <property type="term" value="F:protein methyltransferase activity"/>
    <property type="evidence" value="ECO:0007669"/>
    <property type="project" value="InterPro"/>
</dbReference>
<keyword evidence="7" id="KW-1185">Reference proteome</keyword>
<dbReference type="Pfam" id="PF06325">
    <property type="entry name" value="PrmA"/>
    <property type="match status" value="1"/>
</dbReference>
<evidence type="ECO:0000256" key="3">
    <source>
        <dbReference type="ARBA" id="ARBA00022603"/>
    </source>
</evidence>
<evidence type="ECO:0000313" key="6">
    <source>
        <dbReference type="EMBL" id="ERK00043.1"/>
    </source>
</evidence>
<dbReference type="PATRIC" id="fig|1081904.3.peg.1794"/>
<dbReference type="PANTHER" id="PTHR43648:SF1">
    <property type="entry name" value="ELECTRON TRANSFER FLAVOPROTEIN BETA SUBUNIT LYSINE METHYLTRANSFERASE"/>
    <property type="match status" value="1"/>
</dbReference>
<dbReference type="NCBIfam" id="NF001785">
    <property type="entry name" value="PRK00517.2-2"/>
    <property type="match status" value="1"/>
</dbReference>
<sequence length="289" mass="32404">MKYSVANFKITCTEELMQIAQDLLADAAGEAGFESFEEITDGLKGYIQQNMYDYKALDAKLKTFPIPNVQISYTIQEIEDRNWNERWESTGFTPIDIANKVTIYDAAHYSSDVAHTDIAIGIDVRQAFGTGTHQTTRLVISALLDNNISGKRVLDCGCGSGILSIAASKLGADEIWAYDIDEWCIKNTRHNTVLNNIDNINIQAGDVRILTNINKSFGIIMANINRNILLNDMSAFVQVMEKDGILILSGFYEIDAVVILKRASELGLIETRRHKEDEWICLTLRLSRI</sequence>
<protein>
    <submittedName>
        <fullName evidence="6">Ribosomal protein L11 methyltransferase</fullName>
        <ecNumber evidence="6">2.1.1.-</ecNumber>
    </submittedName>
</protein>
<keyword evidence="4 6" id="KW-0808">Transferase</keyword>